<proteinExistence type="predicted"/>
<accession>A0A6M8F2Q1</accession>
<evidence type="ECO:0000313" key="2">
    <source>
        <dbReference type="Proteomes" id="UP000503483"/>
    </source>
</evidence>
<organism evidence="1 2">
    <name type="scientific">Arcobacter acticola</name>
    <dbReference type="NCBI Taxonomy" id="1849015"/>
    <lineage>
        <taxon>Bacteria</taxon>
        <taxon>Pseudomonadati</taxon>
        <taxon>Campylobacterota</taxon>
        <taxon>Epsilonproteobacteria</taxon>
        <taxon>Campylobacterales</taxon>
        <taxon>Arcobacteraceae</taxon>
        <taxon>Arcobacter</taxon>
    </lineage>
</organism>
<dbReference type="AlphaFoldDB" id="A0A6M8F2Q1"/>
<keyword evidence="2" id="KW-1185">Reference proteome</keyword>
<dbReference type="KEGG" id="paco:AACT_2505"/>
<dbReference type="EMBL" id="CP042652">
    <property type="protein sequence ID" value="QKE29594.1"/>
    <property type="molecule type" value="Genomic_DNA"/>
</dbReference>
<evidence type="ECO:0000313" key="1">
    <source>
        <dbReference type="EMBL" id="QKE29594.1"/>
    </source>
</evidence>
<sequence>MTQQQMSKLLDVSDRTLRDWKSNRSRLYTLLENLEYTDVKNKIDVVDLSDEVEFNPQEFSTNLFWQTSNTSHQKVYAIISNYLSTLNADDIKELCKRFGKNMVKSVLNDKYKSLYKQGFISTNGMDIPLNGKYNQNPIYKQLSGIINDF</sequence>
<protein>
    <submittedName>
        <fullName evidence="1">Uncharacterized protein</fullName>
    </submittedName>
</protein>
<reference evidence="1 2" key="1">
    <citation type="submission" date="2019-08" db="EMBL/GenBank/DDBJ databases">
        <title>Complete genome sequence of Arcobacter acticola.</title>
        <authorList>
            <person name="Miller W."/>
        </authorList>
    </citation>
    <scope>NUCLEOTIDE SEQUENCE [LARGE SCALE GENOMIC DNA]</scope>
    <source>
        <strain evidence="1 2">KCTC 52212</strain>
    </source>
</reference>
<gene>
    <name evidence="1" type="ORF">AACT_2505</name>
</gene>
<dbReference type="RefSeq" id="WP_172127465.1">
    <property type="nucleotide sequence ID" value="NZ_CP042652.1"/>
</dbReference>
<name>A0A6M8F2Q1_9BACT</name>
<dbReference type="Proteomes" id="UP000503483">
    <property type="component" value="Chromosome"/>
</dbReference>